<dbReference type="PRINTS" id="PR02062">
    <property type="entry name" value="CENTROSOME78"/>
</dbReference>
<dbReference type="Proteomes" id="UP001152795">
    <property type="component" value="Unassembled WGS sequence"/>
</dbReference>
<dbReference type="InterPro" id="IPR001611">
    <property type="entry name" value="Leu-rich_rpt"/>
</dbReference>
<dbReference type="AlphaFoldDB" id="A0A6S7HVF5"/>
<dbReference type="InterPro" id="IPR032675">
    <property type="entry name" value="LRR_dom_sf"/>
</dbReference>
<dbReference type="GO" id="GO:0005813">
    <property type="term" value="C:centrosome"/>
    <property type="evidence" value="ECO:0007669"/>
    <property type="project" value="TreeGrafter"/>
</dbReference>
<dbReference type="Pfam" id="PF13516">
    <property type="entry name" value="LRR_6"/>
    <property type="match status" value="2"/>
</dbReference>
<organism evidence="1 2">
    <name type="scientific">Paramuricea clavata</name>
    <name type="common">Red gorgonian</name>
    <name type="synonym">Violescent sea-whip</name>
    <dbReference type="NCBI Taxonomy" id="317549"/>
    <lineage>
        <taxon>Eukaryota</taxon>
        <taxon>Metazoa</taxon>
        <taxon>Cnidaria</taxon>
        <taxon>Anthozoa</taxon>
        <taxon>Octocorallia</taxon>
        <taxon>Malacalcyonacea</taxon>
        <taxon>Plexauridae</taxon>
        <taxon>Paramuricea</taxon>
    </lineage>
</organism>
<dbReference type="GO" id="GO:0044782">
    <property type="term" value="P:cilium organization"/>
    <property type="evidence" value="ECO:0007669"/>
    <property type="project" value="TreeGrafter"/>
</dbReference>
<dbReference type="OrthoDB" id="78308at2759"/>
<reference evidence="1" key="1">
    <citation type="submission" date="2020-04" db="EMBL/GenBank/DDBJ databases">
        <authorList>
            <person name="Alioto T."/>
            <person name="Alioto T."/>
            <person name="Gomez Garrido J."/>
        </authorList>
    </citation>
    <scope>NUCLEOTIDE SEQUENCE</scope>
    <source>
        <strain evidence="1">A484AB</strain>
    </source>
</reference>
<accession>A0A6S7HVF5</accession>
<dbReference type="Gene3D" id="3.80.10.10">
    <property type="entry name" value="Ribonuclease Inhibitor"/>
    <property type="match status" value="1"/>
</dbReference>
<gene>
    <name evidence="1" type="ORF">PACLA_8A064329</name>
</gene>
<protein>
    <submittedName>
        <fullName evidence="1">Centrosomal of 78 kDa-like</fullName>
    </submittedName>
</protein>
<dbReference type="PANTHER" id="PTHR24110:SF3">
    <property type="entry name" value="CENTROSOMAL PROTEIN OF 78 KDA"/>
    <property type="match status" value="1"/>
</dbReference>
<comment type="caution">
    <text evidence="1">The sequence shown here is derived from an EMBL/GenBank/DDBJ whole genome shotgun (WGS) entry which is preliminary data.</text>
</comment>
<keyword evidence="2" id="KW-1185">Reference proteome</keyword>
<dbReference type="SUPFAM" id="SSF52047">
    <property type="entry name" value="RNI-like"/>
    <property type="match status" value="1"/>
</dbReference>
<evidence type="ECO:0000313" key="1">
    <source>
        <dbReference type="EMBL" id="CAB4010195.1"/>
    </source>
</evidence>
<dbReference type="InterPro" id="IPR026212">
    <property type="entry name" value="Cep78"/>
</dbReference>
<dbReference type="PANTHER" id="PTHR24110">
    <property type="entry name" value="CENTROSOMAL PROTEIN OF 78 KDA"/>
    <property type="match status" value="1"/>
</dbReference>
<sequence length="266" mass="30097">MIETVRQRQQNAVDFKSCYENLCALQGCCPLSVVTANLGDETVDCNADRIPLQDWNPILNATRINKHLKVIALRSYWQEKVNTGQSEFVSGLTTCRKKTPPIRSKDVTYKLCRAIKDCLGVTEQLEVLILQNIPLRSRDLNYLSKGLSRNKTLKHLSFENCQIGDNGFEVISSAIRNCYSLQSLNLTGCCLTWRGAEMLANLIKYQATKKHSLAWQDSLRYRVPDLDRMSGLRRITVCKNSLLGDKGVEALAEALKDDLWLKGKLK</sequence>
<evidence type="ECO:0000313" key="2">
    <source>
        <dbReference type="Proteomes" id="UP001152795"/>
    </source>
</evidence>
<dbReference type="GO" id="GO:0036064">
    <property type="term" value="C:ciliary basal body"/>
    <property type="evidence" value="ECO:0007669"/>
    <property type="project" value="TreeGrafter"/>
</dbReference>
<dbReference type="EMBL" id="CACRXK020006706">
    <property type="protein sequence ID" value="CAB4010195.1"/>
    <property type="molecule type" value="Genomic_DNA"/>
</dbReference>
<proteinExistence type="predicted"/>
<dbReference type="SMART" id="SM00368">
    <property type="entry name" value="LRR_RI"/>
    <property type="match status" value="4"/>
</dbReference>
<name>A0A6S7HVF5_PARCT</name>